<dbReference type="EMBL" id="AMQN01020021">
    <property type="status" value="NOT_ANNOTATED_CDS"/>
    <property type="molecule type" value="Genomic_DNA"/>
</dbReference>
<dbReference type="EMBL" id="KB296567">
    <property type="protein sequence ID" value="ELU11633.1"/>
    <property type="molecule type" value="Genomic_DNA"/>
</dbReference>
<reference evidence="1 3" key="2">
    <citation type="journal article" date="2013" name="Nature">
        <title>Insights into bilaterian evolution from three spiralian genomes.</title>
        <authorList>
            <person name="Simakov O."/>
            <person name="Marletaz F."/>
            <person name="Cho S.J."/>
            <person name="Edsinger-Gonzales E."/>
            <person name="Havlak P."/>
            <person name="Hellsten U."/>
            <person name="Kuo D.H."/>
            <person name="Larsson T."/>
            <person name="Lv J."/>
            <person name="Arendt D."/>
            <person name="Savage R."/>
            <person name="Osoegawa K."/>
            <person name="de Jong P."/>
            <person name="Grimwood J."/>
            <person name="Chapman J.A."/>
            <person name="Shapiro H."/>
            <person name="Aerts A."/>
            <person name="Otillar R.P."/>
            <person name="Terry A.Y."/>
            <person name="Boore J.L."/>
            <person name="Grigoriev I.V."/>
            <person name="Lindberg D.R."/>
            <person name="Seaver E.C."/>
            <person name="Weisblat D.A."/>
            <person name="Putnam N.H."/>
            <person name="Rokhsar D.S."/>
        </authorList>
    </citation>
    <scope>NUCLEOTIDE SEQUENCE</scope>
    <source>
        <strain evidence="1 3">I ESC-2004</strain>
    </source>
</reference>
<protein>
    <submittedName>
        <fullName evidence="1 2">Uncharacterized protein</fullName>
    </submittedName>
</protein>
<evidence type="ECO:0000313" key="3">
    <source>
        <dbReference type="Proteomes" id="UP000014760"/>
    </source>
</evidence>
<name>R7UYJ4_CAPTE</name>
<gene>
    <name evidence="1" type="ORF">CAPTEDRAFT_208004</name>
</gene>
<evidence type="ECO:0000313" key="1">
    <source>
        <dbReference type="EMBL" id="ELU11633.1"/>
    </source>
</evidence>
<dbReference type="AlphaFoldDB" id="R7UYJ4"/>
<reference evidence="3" key="1">
    <citation type="submission" date="2012-12" db="EMBL/GenBank/DDBJ databases">
        <authorList>
            <person name="Hellsten U."/>
            <person name="Grimwood J."/>
            <person name="Chapman J.A."/>
            <person name="Shapiro H."/>
            <person name="Aerts A."/>
            <person name="Otillar R.P."/>
            <person name="Terry A.Y."/>
            <person name="Boore J.L."/>
            <person name="Simakov O."/>
            <person name="Marletaz F."/>
            <person name="Cho S.-J."/>
            <person name="Edsinger-Gonzales E."/>
            <person name="Havlak P."/>
            <person name="Kuo D.-H."/>
            <person name="Larsson T."/>
            <person name="Lv J."/>
            <person name="Arendt D."/>
            <person name="Savage R."/>
            <person name="Osoegawa K."/>
            <person name="de Jong P."/>
            <person name="Lindberg D.R."/>
            <person name="Seaver E.C."/>
            <person name="Weisblat D.A."/>
            <person name="Putnam N.H."/>
            <person name="Grigoriev I.V."/>
            <person name="Rokhsar D.S."/>
        </authorList>
    </citation>
    <scope>NUCLEOTIDE SEQUENCE</scope>
    <source>
        <strain evidence="3">I ESC-2004</strain>
    </source>
</reference>
<dbReference type="Proteomes" id="UP000014760">
    <property type="component" value="Unassembled WGS sequence"/>
</dbReference>
<evidence type="ECO:0000313" key="2">
    <source>
        <dbReference type="EnsemblMetazoa" id="CapteP208004"/>
    </source>
</evidence>
<keyword evidence="3" id="KW-1185">Reference proteome</keyword>
<organism evidence="1">
    <name type="scientific">Capitella teleta</name>
    <name type="common">Polychaete worm</name>
    <dbReference type="NCBI Taxonomy" id="283909"/>
    <lineage>
        <taxon>Eukaryota</taxon>
        <taxon>Metazoa</taxon>
        <taxon>Spiralia</taxon>
        <taxon>Lophotrochozoa</taxon>
        <taxon>Annelida</taxon>
        <taxon>Polychaeta</taxon>
        <taxon>Sedentaria</taxon>
        <taxon>Scolecida</taxon>
        <taxon>Capitellidae</taxon>
        <taxon>Capitella</taxon>
    </lineage>
</organism>
<dbReference type="EnsemblMetazoa" id="CapteT208004">
    <property type="protein sequence ID" value="CapteP208004"/>
    <property type="gene ID" value="CapteG208004"/>
</dbReference>
<dbReference type="HOGENOM" id="CLU_2040267_0_0_1"/>
<proteinExistence type="predicted"/>
<sequence>MSYKLNTHPAAPFEYTESHTELLAQHDVDGDVCEGVKFAPEIARQDKDFVVEKSAVSSSWHLTDLSDEEDDHYSGGQRQAFRVRGDFGLSINFVSVFVASADEEQRPRVGHGHGGLRNGEP</sequence>
<reference evidence="2" key="3">
    <citation type="submission" date="2015-06" db="UniProtKB">
        <authorList>
            <consortium name="EnsemblMetazoa"/>
        </authorList>
    </citation>
    <scope>IDENTIFICATION</scope>
</reference>
<accession>R7UYJ4</accession>